<gene>
    <name evidence="2" type="ORF">AURDEDRAFT_178283</name>
</gene>
<keyword evidence="3" id="KW-1185">Reference proteome</keyword>
<organism evidence="2 3">
    <name type="scientific">Auricularia subglabra (strain TFB-10046 / SS5)</name>
    <name type="common">White-rot fungus</name>
    <name type="synonym">Auricularia delicata (strain TFB10046)</name>
    <dbReference type="NCBI Taxonomy" id="717982"/>
    <lineage>
        <taxon>Eukaryota</taxon>
        <taxon>Fungi</taxon>
        <taxon>Dikarya</taxon>
        <taxon>Basidiomycota</taxon>
        <taxon>Agaricomycotina</taxon>
        <taxon>Agaricomycetes</taxon>
        <taxon>Auriculariales</taxon>
        <taxon>Auriculariaceae</taxon>
        <taxon>Auricularia</taxon>
    </lineage>
</organism>
<dbReference type="KEGG" id="adl:AURDEDRAFT_178283"/>
<feature type="region of interest" description="Disordered" evidence="1">
    <location>
        <begin position="136"/>
        <end position="229"/>
    </location>
</feature>
<feature type="compositionally biased region" description="Polar residues" evidence="1">
    <location>
        <begin position="180"/>
        <end position="203"/>
    </location>
</feature>
<accession>J0D1Z3</accession>
<evidence type="ECO:0000313" key="3">
    <source>
        <dbReference type="Proteomes" id="UP000006514"/>
    </source>
</evidence>
<name>J0D1Z3_AURST</name>
<sequence>MHLRAPGSRISISRISSTIPVDTDSSSPGDLKGQSRHALCVPIPARLYLVIKRKDKLLAALGWSDEVFVAIQDAVRDAAASYLNTDLTYDDQRTQCVDMVCSLMRIHWPDLPAYEADWHVKAIIWRYLDNRSKRKRRRRTPAGSAVVDTKDHTPQLAVRPPTSPRWPGPDSPDTPLPFYTPSSPKYSTGTSDPKSPSWITQLYSEPEMSLSAPRSPSYEPDPDCTIGRW</sequence>
<dbReference type="EMBL" id="JH688793">
    <property type="protein sequence ID" value="EJD32622.1"/>
    <property type="molecule type" value="Genomic_DNA"/>
</dbReference>
<reference evidence="3" key="1">
    <citation type="journal article" date="2012" name="Science">
        <title>The Paleozoic origin of enzymatic lignin decomposition reconstructed from 31 fungal genomes.</title>
        <authorList>
            <person name="Floudas D."/>
            <person name="Binder M."/>
            <person name="Riley R."/>
            <person name="Barry K."/>
            <person name="Blanchette R.A."/>
            <person name="Henrissat B."/>
            <person name="Martinez A.T."/>
            <person name="Otillar R."/>
            <person name="Spatafora J.W."/>
            <person name="Yadav J.S."/>
            <person name="Aerts A."/>
            <person name="Benoit I."/>
            <person name="Boyd A."/>
            <person name="Carlson A."/>
            <person name="Copeland A."/>
            <person name="Coutinho P.M."/>
            <person name="de Vries R.P."/>
            <person name="Ferreira P."/>
            <person name="Findley K."/>
            <person name="Foster B."/>
            <person name="Gaskell J."/>
            <person name="Glotzer D."/>
            <person name="Gorecki P."/>
            <person name="Heitman J."/>
            <person name="Hesse C."/>
            <person name="Hori C."/>
            <person name="Igarashi K."/>
            <person name="Jurgens J.A."/>
            <person name="Kallen N."/>
            <person name="Kersten P."/>
            <person name="Kohler A."/>
            <person name="Kuees U."/>
            <person name="Kumar T.K.A."/>
            <person name="Kuo A."/>
            <person name="LaButti K."/>
            <person name="Larrondo L.F."/>
            <person name="Lindquist E."/>
            <person name="Ling A."/>
            <person name="Lombard V."/>
            <person name="Lucas S."/>
            <person name="Lundell T."/>
            <person name="Martin R."/>
            <person name="McLaughlin D.J."/>
            <person name="Morgenstern I."/>
            <person name="Morin E."/>
            <person name="Murat C."/>
            <person name="Nagy L.G."/>
            <person name="Nolan M."/>
            <person name="Ohm R.A."/>
            <person name="Patyshakuliyeva A."/>
            <person name="Rokas A."/>
            <person name="Ruiz-Duenas F.J."/>
            <person name="Sabat G."/>
            <person name="Salamov A."/>
            <person name="Samejima M."/>
            <person name="Schmutz J."/>
            <person name="Slot J.C."/>
            <person name="St John F."/>
            <person name="Stenlid J."/>
            <person name="Sun H."/>
            <person name="Sun S."/>
            <person name="Syed K."/>
            <person name="Tsang A."/>
            <person name="Wiebenga A."/>
            <person name="Young D."/>
            <person name="Pisabarro A."/>
            <person name="Eastwood D.C."/>
            <person name="Martin F."/>
            <person name="Cullen D."/>
            <person name="Grigoriev I.V."/>
            <person name="Hibbett D.S."/>
        </authorList>
    </citation>
    <scope>NUCLEOTIDE SEQUENCE [LARGE SCALE GENOMIC DNA]</scope>
    <source>
        <strain evidence="3">TFB10046</strain>
    </source>
</reference>
<dbReference type="Proteomes" id="UP000006514">
    <property type="component" value="Unassembled WGS sequence"/>
</dbReference>
<dbReference type="InParanoid" id="J0D1Z3"/>
<proteinExistence type="predicted"/>
<evidence type="ECO:0000256" key="1">
    <source>
        <dbReference type="SAM" id="MobiDB-lite"/>
    </source>
</evidence>
<evidence type="ECO:0000313" key="2">
    <source>
        <dbReference type="EMBL" id="EJD32622.1"/>
    </source>
</evidence>
<feature type="compositionally biased region" description="Pro residues" evidence="1">
    <location>
        <begin position="161"/>
        <end position="175"/>
    </location>
</feature>
<dbReference type="AlphaFoldDB" id="J0D1Z3"/>
<protein>
    <submittedName>
        <fullName evidence="2">Uncharacterized protein</fullName>
    </submittedName>
</protein>